<dbReference type="InterPro" id="IPR025403">
    <property type="entry name" value="TgpA-like_C"/>
</dbReference>
<feature type="transmembrane region" description="Helical" evidence="1">
    <location>
        <begin position="260"/>
        <end position="281"/>
    </location>
</feature>
<comment type="caution">
    <text evidence="3">The sequence shown here is derived from an EMBL/GenBank/DDBJ whole genome shotgun (WGS) entry which is preliminary data.</text>
</comment>
<feature type="non-terminal residue" evidence="3">
    <location>
        <position position="1"/>
    </location>
</feature>
<feature type="domain" description="Transglutaminase-like" evidence="2">
    <location>
        <begin position="81"/>
        <end position="178"/>
    </location>
</feature>
<dbReference type="SUPFAM" id="SSF54001">
    <property type="entry name" value="Cysteine proteinases"/>
    <property type="match status" value="1"/>
</dbReference>
<keyword evidence="1" id="KW-0472">Membrane</keyword>
<name>A0A0F9BEG0_9ZZZZ</name>
<protein>
    <recommendedName>
        <fullName evidence="2">Transglutaminase-like domain-containing protein</fullName>
    </recommendedName>
</protein>
<dbReference type="AlphaFoldDB" id="A0A0F9BEG0"/>
<dbReference type="SMART" id="SM00460">
    <property type="entry name" value="TGc"/>
    <property type="match status" value="1"/>
</dbReference>
<sequence>GKHYHTALIAVERNAYGLAVVEYLLKENYPNLYHSESKGKEDKKISKQVGWHTNIATKPLLVSDLAAVIRDESIDPCEDFVANNPSGHCEYFATALALMLRSRGIPSRVVVGYKCDEFNNFDDYYNVRQWHAHSWVEAYLGADHLPGHLPGHLPEQLRSDDETPRFNAGAWLRLEPTPGAAAQNGADGSLTGRLKASYHWLQSLWANYVMEMDRDRQREAIYQPVVNAVRRVIEALRDPQWWRGLLRRIFAALDLTQWAVGHWIVGALTLLVALPVSVFVIRRICRTAWRSGRWLVGWAISARKVDRVEVEFYRRLEGLLARRGLRRSAAQTQHEFAAQAGARIAQMADRPDLAPLPLKVVEAFYHVRFGQLPLDNAKAQAVEHALSELEEHAV</sequence>
<reference evidence="3" key="1">
    <citation type="journal article" date="2015" name="Nature">
        <title>Complex archaea that bridge the gap between prokaryotes and eukaryotes.</title>
        <authorList>
            <person name="Spang A."/>
            <person name="Saw J.H."/>
            <person name="Jorgensen S.L."/>
            <person name="Zaremba-Niedzwiedzka K."/>
            <person name="Martijn J."/>
            <person name="Lind A.E."/>
            <person name="van Eijk R."/>
            <person name="Schleper C."/>
            <person name="Guy L."/>
            <person name="Ettema T.J."/>
        </authorList>
    </citation>
    <scope>NUCLEOTIDE SEQUENCE</scope>
</reference>
<proteinExistence type="predicted"/>
<dbReference type="InterPro" id="IPR038765">
    <property type="entry name" value="Papain-like_cys_pep_sf"/>
</dbReference>
<organism evidence="3">
    <name type="scientific">marine sediment metagenome</name>
    <dbReference type="NCBI Taxonomy" id="412755"/>
    <lineage>
        <taxon>unclassified sequences</taxon>
        <taxon>metagenomes</taxon>
        <taxon>ecological metagenomes</taxon>
    </lineage>
</organism>
<dbReference type="Pfam" id="PF13559">
    <property type="entry name" value="DUF4129"/>
    <property type="match status" value="1"/>
</dbReference>
<dbReference type="Pfam" id="PF01841">
    <property type="entry name" value="Transglut_core"/>
    <property type="match status" value="1"/>
</dbReference>
<dbReference type="InterPro" id="IPR002931">
    <property type="entry name" value="Transglutaminase-like"/>
</dbReference>
<dbReference type="Gene3D" id="3.30.420.240">
    <property type="match status" value="1"/>
</dbReference>
<evidence type="ECO:0000256" key="1">
    <source>
        <dbReference type="SAM" id="Phobius"/>
    </source>
</evidence>
<dbReference type="PANTHER" id="PTHR42736:SF1">
    <property type="entry name" value="PROTEIN-GLUTAMINE GAMMA-GLUTAMYLTRANSFERASE"/>
    <property type="match status" value="1"/>
</dbReference>
<dbReference type="InterPro" id="IPR052901">
    <property type="entry name" value="Bact_TGase-like"/>
</dbReference>
<accession>A0A0F9BEG0</accession>
<keyword evidence="1" id="KW-1133">Transmembrane helix</keyword>
<gene>
    <name evidence="3" type="ORF">LCGC14_2799660</name>
</gene>
<evidence type="ECO:0000259" key="2">
    <source>
        <dbReference type="SMART" id="SM00460"/>
    </source>
</evidence>
<evidence type="ECO:0000313" key="3">
    <source>
        <dbReference type="EMBL" id="KKK82811.1"/>
    </source>
</evidence>
<keyword evidence="1" id="KW-0812">Transmembrane</keyword>
<dbReference type="PANTHER" id="PTHR42736">
    <property type="entry name" value="PROTEIN-GLUTAMINE GAMMA-GLUTAMYLTRANSFERASE"/>
    <property type="match status" value="1"/>
</dbReference>
<dbReference type="EMBL" id="LAZR01052500">
    <property type="protein sequence ID" value="KKK82811.1"/>
    <property type="molecule type" value="Genomic_DNA"/>
</dbReference>